<evidence type="ECO:0000256" key="6">
    <source>
        <dbReference type="ARBA" id="ARBA00022801"/>
    </source>
</evidence>
<dbReference type="InterPro" id="IPR027417">
    <property type="entry name" value="P-loop_NTPase"/>
</dbReference>
<dbReference type="InterPro" id="IPR003959">
    <property type="entry name" value="ATPase_AAA_core"/>
</dbReference>
<dbReference type="Gene3D" id="1.10.287.3700">
    <property type="match status" value="1"/>
</dbReference>
<feature type="binding site" evidence="12">
    <location>
        <begin position="363"/>
        <end position="364"/>
    </location>
    <ligand>
        <name>ATP</name>
        <dbReference type="ChEBI" id="CHEBI:30616"/>
    </ligand>
</feature>
<evidence type="ECO:0000313" key="19">
    <source>
        <dbReference type="EMBL" id="KAG6377682.1"/>
    </source>
</evidence>
<comment type="function">
    <text evidence="12">Regulatory subunit of the poly(A)-nuclease (PAN) deadenylation complex, one of two cytoplasmic mRNA deadenylases involved in mRNA turnover. PAN specifically shortens poly(A) tails of RNA and the activity is stimulated by poly(A)-binding protein PAB1. PAN deadenylation is followed by rapid degradation of the shortened mRNA tails by the CCR4-NOT complex. Deadenylated mRNAs are then degraded by two alternative mechanisms, namely exosome-mediated 3'-5' exonucleolytic degradation, or deadenlyation-dependent mRNA decaping and subsequent 5'-3' exonucleolytic degradation by XRN1. May also be involved in post-transcriptional maturation of mRNA poly(A) tails. PAN3 acts as a positive regulator for PAN activity, recruiting the catalytic subunit PAN2 to mRNA via its interaction with RNA and with PAB1.</text>
</comment>
<dbReference type="SUPFAM" id="SSF52540">
    <property type="entry name" value="P-loop containing nucleoside triphosphate hydrolases"/>
    <property type="match status" value="1"/>
</dbReference>
<evidence type="ECO:0000256" key="15">
    <source>
        <dbReference type="SAM" id="MobiDB-lite"/>
    </source>
</evidence>
<dbReference type="CDD" id="cd19500">
    <property type="entry name" value="RecA-like_Lon"/>
    <property type="match status" value="1"/>
</dbReference>
<dbReference type="SUPFAM" id="SSF56112">
    <property type="entry name" value="Protein kinase-like (PK-like)"/>
    <property type="match status" value="1"/>
</dbReference>
<organism evidence="19 20">
    <name type="scientific">Boletus reticuloceps</name>
    <dbReference type="NCBI Taxonomy" id="495285"/>
    <lineage>
        <taxon>Eukaryota</taxon>
        <taxon>Fungi</taxon>
        <taxon>Dikarya</taxon>
        <taxon>Basidiomycota</taxon>
        <taxon>Agaricomycotina</taxon>
        <taxon>Agaricomycetes</taxon>
        <taxon>Agaricomycetidae</taxon>
        <taxon>Boletales</taxon>
        <taxon>Boletineae</taxon>
        <taxon>Boletaceae</taxon>
        <taxon>Boletoideae</taxon>
        <taxon>Boletus</taxon>
    </lineage>
</organism>
<dbReference type="PANTHER" id="PTHR10046">
    <property type="entry name" value="ATP DEPENDENT LON PROTEASE FAMILY MEMBER"/>
    <property type="match status" value="1"/>
</dbReference>
<feature type="domain" description="Lon proteolytic" evidence="17">
    <location>
        <begin position="1353"/>
        <end position="1543"/>
    </location>
</feature>
<feature type="compositionally biased region" description="Gly residues" evidence="15">
    <location>
        <begin position="895"/>
        <end position="906"/>
    </location>
</feature>
<keyword evidence="10" id="KW-0576">Peroxisome</keyword>
<dbReference type="FunFam" id="3.40.50.300:FF:000021">
    <property type="entry name" value="Lon protease homolog"/>
    <property type="match status" value="1"/>
</dbReference>
<gene>
    <name evidence="12" type="primary">PAN3</name>
    <name evidence="19" type="ORF">JVT61DRAFT_14450</name>
</gene>
<dbReference type="InterPro" id="IPR014721">
    <property type="entry name" value="Ribsml_uS5_D2-typ_fold_subgr"/>
</dbReference>
<keyword evidence="8 12" id="KW-0067">ATP-binding</keyword>
<keyword evidence="3 12" id="KW-0507">mRNA processing</keyword>
<evidence type="ECO:0000256" key="2">
    <source>
        <dbReference type="ARBA" id="ARBA00022490"/>
    </source>
</evidence>
<dbReference type="InterPro" id="IPR003593">
    <property type="entry name" value="AAA+_ATPase"/>
</dbReference>
<feature type="binding site" evidence="12">
    <location>
        <begin position="298"/>
        <end position="305"/>
    </location>
    <ligand>
        <name>ATP</name>
        <dbReference type="ChEBI" id="CHEBI:30616"/>
    </ligand>
</feature>
<comment type="caution">
    <text evidence="12">Lacks conserved residue(s) required for the propagation of feature annotation.</text>
</comment>
<comment type="subcellular location">
    <subcellularLocation>
        <location evidence="1 12">Cytoplasm</location>
    </subcellularLocation>
</comment>
<dbReference type="InterPro" id="IPR020568">
    <property type="entry name" value="Ribosomal_Su5_D2-typ_SF"/>
</dbReference>
<keyword evidence="5 12" id="KW-0547">Nucleotide-binding</keyword>
<evidence type="ECO:0000256" key="7">
    <source>
        <dbReference type="ARBA" id="ARBA00022825"/>
    </source>
</evidence>
<evidence type="ECO:0000259" key="16">
    <source>
        <dbReference type="PROSITE" id="PS50011"/>
    </source>
</evidence>
<keyword evidence="9 12" id="KW-0175">Coiled coil</keyword>
<dbReference type="InterPro" id="IPR008268">
    <property type="entry name" value="Peptidase_S16_AS"/>
</dbReference>
<dbReference type="InterPro" id="IPR054594">
    <property type="entry name" value="Lon_lid"/>
</dbReference>
<dbReference type="InterPro" id="IPR030844">
    <property type="entry name" value="PAN3"/>
</dbReference>
<dbReference type="GO" id="GO:0006508">
    <property type="term" value="P:proteolysis"/>
    <property type="evidence" value="ECO:0007669"/>
    <property type="project" value="UniProtKB-KW"/>
</dbReference>
<comment type="similarity">
    <text evidence="12">Belongs to the protein kinase superfamily. PAN3 family.</text>
</comment>
<dbReference type="InterPro" id="IPR041332">
    <property type="entry name" value="Pan3_CK"/>
</dbReference>
<evidence type="ECO:0000256" key="11">
    <source>
        <dbReference type="ARBA" id="ARBA00050665"/>
    </source>
</evidence>
<dbReference type="PROSITE" id="PS01046">
    <property type="entry name" value="LON_SER"/>
    <property type="match status" value="1"/>
</dbReference>
<feature type="active site" evidence="13">
    <location>
        <position position="1491"/>
    </location>
</feature>
<feature type="active site" evidence="13">
    <location>
        <position position="1448"/>
    </location>
</feature>
<comment type="domain">
    <text evidence="12">The N-terminal zinc finger binds to poly(A) RNA.</text>
</comment>
<dbReference type="GO" id="GO:0016887">
    <property type="term" value="F:ATP hydrolysis activity"/>
    <property type="evidence" value="ECO:0007669"/>
    <property type="project" value="InterPro"/>
</dbReference>
<comment type="domain">
    <text evidence="12">Contains a pseudokinase domain. The protein kinase domain is predicted to be catalytically inactive because some of the residues important for catalytic activity are substituted and it lacks the equivalent of the binding site for a peptide substrate. However, it has retained an ATP-binding site and ATP-binding is required for mRNA degradation, stimulating the activity of the PAN2 nuclease in vitro. The nucleotide-binding site is juxtaposed to the RNase active site of PAN2 in the complex and may actually bind nucleosides of a poly(A) RNA rather than ATP, feeding the poly(A)-tail to the active site of the deadenylase and thus increasing the efficiency with which this distributive enzyme degrades oligo(A) RNAs.</text>
</comment>
<feature type="region of interest" description="Knob domain" evidence="12">
    <location>
        <begin position="502"/>
        <end position="1559"/>
    </location>
</feature>
<dbReference type="InterPro" id="IPR003111">
    <property type="entry name" value="Lon_prtase_N"/>
</dbReference>
<evidence type="ECO:0000259" key="18">
    <source>
        <dbReference type="PROSITE" id="PS51787"/>
    </source>
</evidence>
<dbReference type="Gene3D" id="3.40.50.300">
    <property type="entry name" value="P-loop containing nucleotide triphosphate hydrolases"/>
    <property type="match status" value="1"/>
</dbReference>
<dbReference type="GO" id="GO:0004176">
    <property type="term" value="F:ATP-dependent peptidase activity"/>
    <property type="evidence" value="ECO:0007669"/>
    <property type="project" value="UniProtKB-UniRule"/>
</dbReference>
<evidence type="ECO:0000256" key="9">
    <source>
        <dbReference type="ARBA" id="ARBA00023054"/>
    </source>
</evidence>
<accession>A0A8I2YTV1</accession>
<dbReference type="InterPro" id="IPR008269">
    <property type="entry name" value="Lon_proteolytic"/>
</dbReference>
<dbReference type="InterPro" id="IPR027065">
    <property type="entry name" value="Lon_Prtase"/>
</dbReference>
<evidence type="ECO:0000313" key="20">
    <source>
        <dbReference type="Proteomes" id="UP000683000"/>
    </source>
</evidence>
<evidence type="ECO:0000256" key="4">
    <source>
        <dbReference type="ARBA" id="ARBA00022670"/>
    </source>
</evidence>
<dbReference type="EMBL" id="JAGFBS010000008">
    <property type="protein sequence ID" value="KAG6377682.1"/>
    <property type="molecule type" value="Genomic_DNA"/>
</dbReference>
<dbReference type="PRINTS" id="PR00830">
    <property type="entry name" value="ENDOLAPTASE"/>
</dbReference>
<evidence type="ECO:0000256" key="3">
    <source>
        <dbReference type="ARBA" id="ARBA00022664"/>
    </source>
</evidence>
<comment type="catalytic activity">
    <reaction evidence="11">
        <text>Hydrolysis of proteins in presence of ATP.</text>
        <dbReference type="EC" id="3.4.21.53"/>
    </reaction>
</comment>
<dbReference type="OrthoDB" id="2411602at2759"/>
<dbReference type="PROSITE" id="PS50011">
    <property type="entry name" value="PROTEIN_KINASE_DOM"/>
    <property type="match status" value="1"/>
</dbReference>
<comment type="domain">
    <text evidence="12">The pseudokinase domain, the coiled-coil (CC), and C-terminal knob domain (CK) form a structural unit (PKC) that forms an extensive high-affinity interaction surface for PAN2.</text>
</comment>
<dbReference type="InterPro" id="IPR011009">
    <property type="entry name" value="Kinase-like_dom_sf"/>
</dbReference>
<feature type="domain" description="Protein kinase" evidence="16">
    <location>
        <begin position="220"/>
        <end position="502"/>
    </location>
</feature>
<dbReference type="Gene3D" id="1.20.5.5160">
    <property type="match status" value="1"/>
</dbReference>
<dbReference type="Gene3D" id="1.10.8.60">
    <property type="match status" value="1"/>
</dbReference>
<evidence type="ECO:0000256" key="13">
    <source>
        <dbReference type="PROSITE-ProRule" id="PRU01122"/>
    </source>
</evidence>
<proteinExistence type="inferred from homology"/>
<keyword evidence="7 13" id="KW-0720">Serine protease</keyword>
<keyword evidence="2 12" id="KW-0963">Cytoplasm</keyword>
<dbReference type="PROSITE" id="PS51786">
    <property type="entry name" value="LON_PROTEOLYTIC"/>
    <property type="match status" value="1"/>
</dbReference>
<dbReference type="GO" id="GO:0004672">
    <property type="term" value="F:protein kinase activity"/>
    <property type="evidence" value="ECO:0007669"/>
    <property type="project" value="InterPro"/>
</dbReference>
<dbReference type="Gene3D" id="1.20.5.5270">
    <property type="match status" value="1"/>
</dbReference>
<evidence type="ECO:0000256" key="8">
    <source>
        <dbReference type="ARBA" id="ARBA00022840"/>
    </source>
</evidence>
<dbReference type="HAMAP" id="MF_03181">
    <property type="entry name" value="PAN3"/>
    <property type="match status" value="1"/>
</dbReference>
<dbReference type="Gene3D" id="3.30.230.10">
    <property type="match status" value="1"/>
</dbReference>
<comment type="caution">
    <text evidence="19">The sequence shown here is derived from an EMBL/GenBank/DDBJ whole genome shotgun (WGS) entry which is preliminary data.</text>
</comment>
<keyword evidence="20" id="KW-1185">Reference proteome</keyword>
<feature type="region of interest" description="Disordered" evidence="15">
    <location>
        <begin position="887"/>
        <end position="917"/>
    </location>
</feature>
<feature type="binding site" evidence="12">
    <location>
        <position position="249"/>
    </location>
    <ligand>
        <name>ATP</name>
        <dbReference type="ChEBI" id="CHEBI:30616"/>
    </ligand>
</feature>
<evidence type="ECO:0000256" key="10">
    <source>
        <dbReference type="ARBA" id="ARBA00023140"/>
    </source>
</evidence>
<evidence type="ECO:0000259" key="17">
    <source>
        <dbReference type="PROSITE" id="PS51786"/>
    </source>
</evidence>
<evidence type="ECO:0000256" key="5">
    <source>
        <dbReference type="ARBA" id="ARBA00022741"/>
    </source>
</evidence>
<comment type="similarity">
    <text evidence="13 14">Belongs to the peptidase S16 family.</text>
</comment>
<keyword evidence="4 13" id="KW-0645">Protease</keyword>
<sequence length="1559" mass="172098">MTFGSPVFVLTPPPVGEHNRCVSDCGSKRACRILTLSSAHPDSPAPPLSAQAVNAPVFVPKISFNPVPAASPTIFHSFSPPTSPTPYYSNHDEYDLYTQNQSTNGSSQPPEQDVADEYQQVEHSLAYLSDHITQPDFDDHFTSLSSFYQPTQSPFVRQPLDYHLYTRPIPPTFTPSHFMSDSVREELQKRSEAAHSIPFPPYNLPDELQGYHSLVPLEQTPSDRRKFFSWFSTVYRATNANDGLAYTLRRVENFRLVHQAAFDAIEAWSRVQHPNIIRVREAFTTRAFNDNSLVVSYDYHPNSQTLFDLYLRPKQLAFTQSRFGGVTNLAISEATLWSYIIQIASAIRAAHEAGLAVRMVDPTKILVTGKNRLRISSCGIVDVLIYDTRQDVTLVQQEDFVMFGRLLFALCCGSLAAMNTLPKALDVMTRMYSADVKTLALYLISKPSPHKSIAQVIEMIGKNRLLREMDETQISTDRLESELTSELENGRLFRLLCKFGFINERPEFAREPRWSETGDRYIIKLFRDYVFHQVDENGNPAVDLLHVLSCLNKLDCGTDERIMLVSRDEQSCLVVSYKEVKSCIDAAFSVSVRIGSGTTCNCEYQHAHASSLFAVMPSAPRLPVLPLPLPFILLPTARLTIPISRALADNILAILDDSDAGQPVLAAIPVPVSLELDVAAVPSVTANAPPPTHGVAARVIRLARARTVNSPAPRHPYVLHLHGLTRIRLLQPLDLDPSSLESLPQHAVAYPPADTIPSHETVETFKDTALKLLDRLAKDSVQAQRKDEWLRVASMVEEISDHRAAWMADVLVASVSGQYADKLYFLAATEVEDRLHRATELFVKQLSISEVSKKIATAVDESLSRQQKEYFLRQQLAAIQRELRSLNNTAPGQPGSPGGTGIGMGSSGSELDEDEQADADDLADLRKKIEALDAGSEERKVGVREWRRLKRIPQGSVENGVIRTYLEWLTSIPWPSAPASQTTAQDALVDSGFLAKARAQLDADHYGLEQIKRRLIEFLAVVRLHAMADGATSLNPITAVEESMHKLDKASSNLSNPDRALVPNGSAVSRQGPTPIEPPISPPKRRKGVKGPILLFVGPPGTGKTSLGQSIAKTLNRPFQRISLGGVRDEAEIRGHRRTYVASGPGNIVQALRKAGRSDPVILLDEVDKVGHSNFHGDPSAALLEVLDPEQNHSFSASIAHRDDHYINVPVDLSQVLFICTSNTLETISAPLLDRCEVVELSGYTYDEKMHIGRRFLLPKQIQANGLLPSQLQITDDALLHVVTLYTREAGVRSLERAIGAVVRFKAVEWAEYLDAGGRKGENGKTWRSIVEESELEKILGVPRWDGEEREREEKRGVVYGLVVTGMGEGGILPVESTALPGSGRLKLTGSLGDVIKESGEIALSWVKAHAFELGITAGRGIDPLKVPDPIDIHLHLPAGAQKKDGPSAGIAMTCAFVSLLSGATVPKDIAMTGEITLRGRVTPVGGIRMKVLGAHRAQIRKVILPWANRKDVEHDVSPEIRREMQFCFVRTIDEVLDAAFGRGTLGWKREVVLLESRL</sequence>
<evidence type="ECO:0000256" key="1">
    <source>
        <dbReference type="ARBA" id="ARBA00004496"/>
    </source>
</evidence>
<dbReference type="GO" id="GO:0006397">
    <property type="term" value="P:mRNA processing"/>
    <property type="evidence" value="ECO:0007669"/>
    <property type="project" value="UniProtKB-KW"/>
</dbReference>
<dbReference type="GO" id="GO:0031251">
    <property type="term" value="C:PAN complex"/>
    <property type="evidence" value="ECO:0007669"/>
    <property type="project" value="UniProtKB-UniRule"/>
</dbReference>
<evidence type="ECO:0000256" key="12">
    <source>
        <dbReference type="HAMAP-Rule" id="MF_03181"/>
    </source>
</evidence>
<dbReference type="GO" id="GO:0003723">
    <property type="term" value="F:RNA binding"/>
    <property type="evidence" value="ECO:0007669"/>
    <property type="project" value="InterPro"/>
</dbReference>
<dbReference type="FunFam" id="1.10.8.60:FF:000091">
    <property type="entry name" value="Lon protease homolog 2, peroxisomal"/>
    <property type="match status" value="1"/>
</dbReference>
<dbReference type="InterPro" id="IPR000719">
    <property type="entry name" value="Prot_kinase_dom"/>
</dbReference>
<dbReference type="Gene3D" id="1.10.510.10">
    <property type="entry name" value="Transferase(Phosphotransferase) domain 1"/>
    <property type="match status" value="1"/>
</dbReference>
<dbReference type="SUPFAM" id="SSF54211">
    <property type="entry name" value="Ribosomal protein S5 domain 2-like"/>
    <property type="match status" value="1"/>
</dbReference>
<comment type="subunit">
    <text evidence="12">Homodimer. Forms a heterotrimer with a catalytic subunit PAN2 to form the poly(A)-nuclease (PAN) deadenylation complex. Interacts (via PAM-2 motif) with poly(A)-binding protein PAB1 (via PABC domain), conferring substrate specificity of the enzyme complex.</text>
</comment>
<dbReference type="Proteomes" id="UP000683000">
    <property type="component" value="Unassembled WGS sequence"/>
</dbReference>
<dbReference type="Pfam" id="PF05362">
    <property type="entry name" value="Lon_C"/>
    <property type="match status" value="1"/>
</dbReference>
<dbReference type="GO" id="GO:0000289">
    <property type="term" value="P:nuclear-transcribed mRNA poly(A) tail shortening"/>
    <property type="evidence" value="ECO:0007669"/>
    <property type="project" value="UniProtKB-UniRule"/>
</dbReference>
<dbReference type="SMART" id="SM00382">
    <property type="entry name" value="AAA"/>
    <property type="match status" value="1"/>
</dbReference>
<evidence type="ECO:0000256" key="14">
    <source>
        <dbReference type="RuleBase" id="RU000591"/>
    </source>
</evidence>
<dbReference type="GO" id="GO:0030163">
    <property type="term" value="P:protein catabolic process"/>
    <property type="evidence" value="ECO:0007669"/>
    <property type="project" value="InterPro"/>
</dbReference>
<dbReference type="Pfam" id="PF22667">
    <property type="entry name" value="Lon_lid"/>
    <property type="match status" value="1"/>
</dbReference>
<name>A0A8I2YTV1_9AGAM</name>
<dbReference type="GO" id="GO:0004252">
    <property type="term" value="F:serine-type endopeptidase activity"/>
    <property type="evidence" value="ECO:0007669"/>
    <property type="project" value="UniProtKB-UniRule"/>
</dbReference>
<dbReference type="Pfam" id="PF02190">
    <property type="entry name" value="LON_substr_bdg"/>
    <property type="match status" value="1"/>
</dbReference>
<dbReference type="Gene3D" id="1.20.58.1480">
    <property type="match status" value="1"/>
</dbReference>
<dbReference type="FunFam" id="1.10.287.3700:FF:000001">
    <property type="entry name" value="PAN2-PAN3 deadenylation complex subunit PAN3"/>
    <property type="match status" value="1"/>
</dbReference>
<dbReference type="Pfam" id="PF00004">
    <property type="entry name" value="AAA"/>
    <property type="match status" value="1"/>
</dbReference>
<dbReference type="GO" id="GO:0005524">
    <property type="term" value="F:ATP binding"/>
    <property type="evidence" value="ECO:0007669"/>
    <property type="project" value="UniProtKB-UniRule"/>
</dbReference>
<dbReference type="PROSITE" id="PS51787">
    <property type="entry name" value="LON_N"/>
    <property type="match status" value="1"/>
</dbReference>
<reference evidence="19" key="1">
    <citation type="submission" date="2021-03" db="EMBL/GenBank/DDBJ databases">
        <title>Evolutionary innovations through gain and loss of genes in the ectomycorrhizal Boletales.</title>
        <authorList>
            <person name="Wu G."/>
            <person name="Miyauchi S."/>
            <person name="Morin E."/>
            <person name="Yang Z.-L."/>
            <person name="Xu J."/>
            <person name="Martin F.M."/>
        </authorList>
    </citation>
    <scope>NUCLEOTIDE SEQUENCE</scope>
    <source>
        <strain evidence="19">BR01</strain>
    </source>
</reference>
<keyword evidence="6 13" id="KW-0378">Hydrolase</keyword>
<feature type="domain" description="Lon N-terminal" evidence="18">
    <location>
        <begin position="622"/>
        <end position="846"/>
    </location>
</feature>
<feature type="region of interest" description="Disordered" evidence="15">
    <location>
        <begin position="1063"/>
        <end position="1089"/>
    </location>
</feature>
<protein>
    <recommendedName>
        <fullName evidence="12">PAN2-PAN3 deadenylation complex subunit PAN3</fullName>
    </recommendedName>
    <alternativeName>
        <fullName evidence="12">PAB1P-dependent poly(A)-specific ribonuclease</fullName>
    </alternativeName>
    <alternativeName>
        <fullName evidence="12">Poly(A)-nuclease deadenylation complex subunit 3</fullName>
        <shortName evidence="12">PAN deadenylation complex subunit 3</shortName>
    </alternativeName>
</protein>
<dbReference type="Pfam" id="PF18101">
    <property type="entry name" value="Pan3_CK"/>
    <property type="match status" value="1"/>
</dbReference>
<feature type="coiled-coil region" evidence="12">
    <location>
        <begin position="463"/>
        <end position="501"/>
    </location>
</feature>